<protein>
    <submittedName>
        <fullName evidence="1">Uncharacterized protein</fullName>
    </submittedName>
</protein>
<name>A0A8S5S440_9CAUD</name>
<evidence type="ECO:0000313" key="1">
    <source>
        <dbReference type="EMBL" id="DAF45705.1"/>
    </source>
</evidence>
<dbReference type="EMBL" id="BK032517">
    <property type="protein sequence ID" value="DAF45705.1"/>
    <property type="molecule type" value="Genomic_DNA"/>
</dbReference>
<sequence>MFNKPEMIAAVQKAVAAAREGKSSRNVLVHTMRGTGGAMVLCIRAAGQQYADSEGNLCTQEVSSILVGWDADIYYNSGYSLYTFATDKVEEAVDKFIEKVGL</sequence>
<proteinExistence type="predicted"/>
<accession>A0A8S5S440</accession>
<organism evidence="1">
    <name type="scientific">Siphoviridae sp. ctJ7x27</name>
    <dbReference type="NCBI Taxonomy" id="2827835"/>
    <lineage>
        <taxon>Viruses</taxon>
        <taxon>Duplodnaviria</taxon>
        <taxon>Heunggongvirae</taxon>
        <taxon>Uroviricota</taxon>
        <taxon>Caudoviricetes</taxon>
    </lineage>
</organism>
<reference evidence="1" key="1">
    <citation type="journal article" date="2021" name="Proc. Natl. Acad. Sci. U.S.A.">
        <title>A Catalog of Tens of Thousands of Viruses from Human Metagenomes Reveals Hidden Associations with Chronic Diseases.</title>
        <authorList>
            <person name="Tisza M.J."/>
            <person name="Buck C.B."/>
        </authorList>
    </citation>
    <scope>NUCLEOTIDE SEQUENCE</scope>
    <source>
        <strain evidence="1">CtJ7x27</strain>
    </source>
</reference>